<dbReference type="EMBL" id="JBHSGV010000001">
    <property type="protein sequence ID" value="MFC4745966.1"/>
    <property type="molecule type" value="Genomic_DNA"/>
</dbReference>
<dbReference type="RefSeq" id="WP_213255036.1">
    <property type="nucleotide sequence ID" value="NZ_JAGYWA010000001.1"/>
</dbReference>
<dbReference type="Pfam" id="PF13621">
    <property type="entry name" value="Cupin_8"/>
    <property type="match status" value="1"/>
</dbReference>
<name>A0ABV9P8N0_9FLAO</name>
<reference evidence="3" key="1">
    <citation type="journal article" date="2019" name="Int. J. Syst. Evol. Microbiol.">
        <title>The Global Catalogue of Microorganisms (GCM) 10K type strain sequencing project: providing services to taxonomists for standard genome sequencing and annotation.</title>
        <authorList>
            <consortium name="The Broad Institute Genomics Platform"/>
            <consortium name="The Broad Institute Genome Sequencing Center for Infectious Disease"/>
            <person name="Wu L."/>
            <person name="Ma J."/>
        </authorList>
    </citation>
    <scope>NUCLEOTIDE SEQUENCE [LARGE SCALE GENOMIC DNA]</scope>
    <source>
        <strain evidence="3">WYCCWR 13023</strain>
    </source>
</reference>
<gene>
    <name evidence="2" type="ORF">ACFO5S_00815</name>
</gene>
<keyword evidence="3" id="KW-1185">Reference proteome</keyword>
<dbReference type="SUPFAM" id="SSF51197">
    <property type="entry name" value="Clavaminate synthase-like"/>
    <property type="match status" value="1"/>
</dbReference>
<dbReference type="Proteomes" id="UP001595935">
    <property type="component" value="Unassembled WGS sequence"/>
</dbReference>
<proteinExistence type="predicted"/>
<organism evidence="2 3">
    <name type="scientific">Flavobacterium branchiicola</name>
    <dbReference type="NCBI Taxonomy" id="1114875"/>
    <lineage>
        <taxon>Bacteria</taxon>
        <taxon>Pseudomonadati</taxon>
        <taxon>Bacteroidota</taxon>
        <taxon>Flavobacteriia</taxon>
        <taxon>Flavobacteriales</taxon>
        <taxon>Flavobacteriaceae</taxon>
        <taxon>Flavobacterium</taxon>
    </lineage>
</organism>
<evidence type="ECO:0000313" key="3">
    <source>
        <dbReference type="Proteomes" id="UP001595935"/>
    </source>
</evidence>
<dbReference type="PROSITE" id="PS51184">
    <property type="entry name" value="JMJC"/>
    <property type="match status" value="1"/>
</dbReference>
<dbReference type="PANTHER" id="PTHR12461">
    <property type="entry name" value="HYPOXIA-INDUCIBLE FACTOR 1 ALPHA INHIBITOR-RELATED"/>
    <property type="match status" value="1"/>
</dbReference>
<feature type="domain" description="JmjC" evidence="1">
    <location>
        <begin position="81"/>
        <end position="264"/>
    </location>
</feature>
<dbReference type="Gene3D" id="2.60.120.650">
    <property type="entry name" value="Cupin"/>
    <property type="match status" value="1"/>
</dbReference>
<comment type="caution">
    <text evidence="2">The sequence shown here is derived from an EMBL/GenBank/DDBJ whole genome shotgun (WGS) entry which is preliminary data.</text>
</comment>
<evidence type="ECO:0000313" key="2">
    <source>
        <dbReference type="EMBL" id="MFC4745966.1"/>
    </source>
</evidence>
<dbReference type="InterPro" id="IPR003347">
    <property type="entry name" value="JmjC_dom"/>
</dbReference>
<dbReference type="PANTHER" id="PTHR12461:SF105">
    <property type="entry name" value="HYPOXIA-INDUCIBLE FACTOR 1-ALPHA INHIBITOR"/>
    <property type="match status" value="1"/>
</dbReference>
<dbReference type="InterPro" id="IPR041667">
    <property type="entry name" value="Cupin_8"/>
</dbReference>
<protein>
    <submittedName>
        <fullName evidence="2">Cupin-like domain-containing protein</fullName>
    </submittedName>
</protein>
<evidence type="ECO:0000259" key="1">
    <source>
        <dbReference type="PROSITE" id="PS51184"/>
    </source>
</evidence>
<accession>A0ABV9P8N0</accession>
<sequence>MSFILKPVDTVESISREDFKKNYLDKRKPLIIKGLTKDWPAREKWSTDYFKRIAGDIEVKLVDNSKADPTKVINASIASMKFGEYLDLIKREPTQLRIFFFNLFKHRPELIEDVKVPKELMGGFIESMPAMFFGGSKAITFLHYDIDLPHLFHTHFGGRKHIILFDNKWKKRLYCLPNTTYALEDYDVANPDFEKFPALKGVEGYEVFLEHGDTLFMPTGMWHWMRYIDGSFSLTLRAWDKSVSRKIASVWSLFMHGAVDSAIKVVFRGRYALWREKLVFKIAEKELKKDLKNDLKKAS</sequence>